<evidence type="ECO:0000259" key="4">
    <source>
        <dbReference type="Pfam" id="PF17919"/>
    </source>
</evidence>
<dbReference type="AlphaFoldDB" id="A0AAV5J7Y3"/>
<protein>
    <recommendedName>
        <fullName evidence="4">Reverse transcriptase/retrotransposon-derived protein RNase H-like domain-containing protein</fullName>
    </recommendedName>
</protein>
<feature type="domain" description="Reverse transcriptase/retrotransposon-derived protein RNase H-like" evidence="4">
    <location>
        <begin position="268"/>
        <end position="314"/>
    </location>
</feature>
<dbReference type="InterPro" id="IPR036875">
    <property type="entry name" value="Znf_CCHC_sf"/>
</dbReference>
<reference evidence="5 6" key="1">
    <citation type="journal article" date="2021" name="Commun. Biol.">
        <title>The genome of Shorea leprosula (Dipterocarpaceae) highlights the ecological relevance of drought in aseasonal tropical rainforests.</title>
        <authorList>
            <person name="Ng K.K.S."/>
            <person name="Kobayashi M.J."/>
            <person name="Fawcett J.A."/>
            <person name="Hatakeyama M."/>
            <person name="Paape T."/>
            <person name="Ng C.H."/>
            <person name="Ang C.C."/>
            <person name="Tnah L.H."/>
            <person name="Lee C.T."/>
            <person name="Nishiyama T."/>
            <person name="Sese J."/>
            <person name="O'Brien M.J."/>
            <person name="Copetti D."/>
            <person name="Mohd Noor M.I."/>
            <person name="Ong R.C."/>
            <person name="Putra M."/>
            <person name="Sireger I.Z."/>
            <person name="Indrioko S."/>
            <person name="Kosugi Y."/>
            <person name="Izuno A."/>
            <person name="Isagi Y."/>
            <person name="Lee S.L."/>
            <person name="Shimizu K.K."/>
        </authorList>
    </citation>
    <scope>NUCLEOTIDE SEQUENCE [LARGE SCALE GENOMIC DNA]</scope>
    <source>
        <strain evidence="5">214</strain>
    </source>
</reference>
<dbReference type="InterPro" id="IPR043502">
    <property type="entry name" value="DNA/RNA_pol_sf"/>
</dbReference>
<accession>A0AAV5J7Y3</accession>
<keyword evidence="2" id="KW-0064">Aspartyl protease</keyword>
<name>A0AAV5J7Y3_9ROSI</name>
<dbReference type="SUPFAM" id="SSF57756">
    <property type="entry name" value="Retrovirus zinc finger-like domains"/>
    <property type="match status" value="1"/>
</dbReference>
<dbReference type="InterPro" id="IPR041577">
    <property type="entry name" value="RT_RNaseH_2"/>
</dbReference>
<keyword evidence="2" id="KW-0378">Hydrolase</keyword>
<dbReference type="Pfam" id="PF17919">
    <property type="entry name" value="RT_RNaseH_2"/>
    <property type="match status" value="1"/>
</dbReference>
<dbReference type="GO" id="GO:0003676">
    <property type="term" value="F:nucleic acid binding"/>
    <property type="evidence" value="ECO:0007669"/>
    <property type="project" value="InterPro"/>
</dbReference>
<dbReference type="InterPro" id="IPR050951">
    <property type="entry name" value="Retrovirus_Pol_polyprotein"/>
</dbReference>
<dbReference type="EMBL" id="BPVZ01000026">
    <property type="protein sequence ID" value="GKV06980.1"/>
    <property type="molecule type" value="Genomic_DNA"/>
</dbReference>
<proteinExistence type="predicted"/>
<dbReference type="PANTHER" id="PTHR37984:SF5">
    <property type="entry name" value="PROTEIN NYNRIN-LIKE"/>
    <property type="match status" value="1"/>
</dbReference>
<evidence type="ECO:0000313" key="5">
    <source>
        <dbReference type="EMBL" id="GKV06980.1"/>
    </source>
</evidence>
<dbReference type="Gene3D" id="4.10.60.10">
    <property type="entry name" value="Zinc finger, CCHC-type"/>
    <property type="match status" value="1"/>
</dbReference>
<comment type="caution">
    <text evidence="5">The sequence shown here is derived from an EMBL/GenBank/DDBJ whole genome shotgun (WGS) entry which is preliminary data.</text>
</comment>
<organism evidence="5 6">
    <name type="scientific">Rubroshorea leprosula</name>
    <dbReference type="NCBI Taxonomy" id="152421"/>
    <lineage>
        <taxon>Eukaryota</taxon>
        <taxon>Viridiplantae</taxon>
        <taxon>Streptophyta</taxon>
        <taxon>Embryophyta</taxon>
        <taxon>Tracheophyta</taxon>
        <taxon>Spermatophyta</taxon>
        <taxon>Magnoliopsida</taxon>
        <taxon>eudicotyledons</taxon>
        <taxon>Gunneridae</taxon>
        <taxon>Pentapetalae</taxon>
        <taxon>rosids</taxon>
        <taxon>malvids</taxon>
        <taxon>Malvales</taxon>
        <taxon>Dipterocarpaceae</taxon>
        <taxon>Rubroshorea</taxon>
    </lineage>
</organism>
<dbReference type="GO" id="GO:0004190">
    <property type="term" value="F:aspartic-type endopeptidase activity"/>
    <property type="evidence" value="ECO:0007669"/>
    <property type="project" value="UniProtKB-KW"/>
</dbReference>
<sequence>MDQEKAMTKVKTLEQQVRPPFKKRIFDKGHRPFAPTPHKFEIDKISKKLGTTKIEGHTLTTQHTHSTQPICPNCRKVGHTCDRCRAITKACFKCGKPGHQVGVQKQNVKVRTRAQHARVHVMTCNEAATTDIITDIPMVCEFLNVFLVDLPSLPLDREIEFAINFVPNIDPISKAPYRFMDLMKRIFSKYLDKFVVAFIDNILIYSFSHALHKEHLRTILEMLRNKRLFVTFKNFLGLAGYCHQFVEDFSTIALPMTRLNRKDTKFEWTLKCAKSFLTLKEKLVAASILALLISGEGFTIYSDASKNGLGCVLIVGNGGICTQDQEALSLWRWLELLNDYDLTISYHPSKANKVTDVLSRKSSSTASNILATKKELLEDLAKLDVEFRLNITKAYLADLSAQPALINRIKLAQQKDPFLQRLKEKVNARELHMQELKVYDDETLWFGDKLCVPRDGGCP</sequence>
<dbReference type="Proteomes" id="UP001054252">
    <property type="component" value="Unassembled WGS sequence"/>
</dbReference>
<gene>
    <name evidence="5" type="ORF">SLEP1_g18794</name>
</gene>
<dbReference type="Gene3D" id="3.30.70.270">
    <property type="match status" value="1"/>
</dbReference>
<keyword evidence="6" id="KW-1185">Reference proteome</keyword>
<dbReference type="PANTHER" id="PTHR37984">
    <property type="entry name" value="PROTEIN CBG26694"/>
    <property type="match status" value="1"/>
</dbReference>
<evidence type="ECO:0000256" key="1">
    <source>
        <dbReference type="ARBA" id="ARBA00022670"/>
    </source>
</evidence>
<keyword evidence="3" id="KW-0511">Multifunctional enzyme</keyword>
<keyword evidence="1" id="KW-0645">Protease</keyword>
<dbReference type="InterPro" id="IPR043128">
    <property type="entry name" value="Rev_trsase/Diguanyl_cyclase"/>
</dbReference>
<evidence type="ECO:0000313" key="6">
    <source>
        <dbReference type="Proteomes" id="UP001054252"/>
    </source>
</evidence>
<dbReference type="GO" id="GO:0006508">
    <property type="term" value="P:proteolysis"/>
    <property type="evidence" value="ECO:0007669"/>
    <property type="project" value="UniProtKB-KW"/>
</dbReference>
<dbReference type="GO" id="GO:0008270">
    <property type="term" value="F:zinc ion binding"/>
    <property type="evidence" value="ECO:0007669"/>
    <property type="project" value="InterPro"/>
</dbReference>
<evidence type="ECO:0000256" key="3">
    <source>
        <dbReference type="ARBA" id="ARBA00023268"/>
    </source>
</evidence>
<dbReference type="SUPFAM" id="SSF56672">
    <property type="entry name" value="DNA/RNA polymerases"/>
    <property type="match status" value="1"/>
</dbReference>
<evidence type="ECO:0000256" key="2">
    <source>
        <dbReference type="ARBA" id="ARBA00022750"/>
    </source>
</evidence>